<dbReference type="InterPro" id="IPR036770">
    <property type="entry name" value="Ankyrin_rpt-contain_sf"/>
</dbReference>
<dbReference type="PROSITE" id="PS50088">
    <property type="entry name" value="ANK_REPEAT"/>
    <property type="match status" value="2"/>
</dbReference>
<feature type="repeat" description="ANK" evidence="3">
    <location>
        <begin position="44"/>
        <end position="76"/>
    </location>
</feature>
<evidence type="ECO:0008006" key="5">
    <source>
        <dbReference type="Google" id="ProtNLM"/>
    </source>
</evidence>
<dbReference type="PROSITE" id="PS50297">
    <property type="entry name" value="ANK_REP_REGION"/>
    <property type="match status" value="1"/>
</dbReference>
<organism evidence="4">
    <name type="scientific">Florenciella parvula</name>
    <dbReference type="NCBI Taxonomy" id="236787"/>
    <lineage>
        <taxon>Eukaryota</taxon>
        <taxon>Sar</taxon>
        <taxon>Stramenopiles</taxon>
        <taxon>Ochrophyta</taxon>
        <taxon>Dictyochophyceae</taxon>
        <taxon>Florenciellales</taxon>
        <taxon>Florenciella</taxon>
    </lineage>
</organism>
<dbReference type="InterPro" id="IPR002110">
    <property type="entry name" value="Ankyrin_rpt"/>
</dbReference>
<accession>A0A7S2D2Y1</accession>
<dbReference type="SUPFAM" id="SSF48403">
    <property type="entry name" value="Ankyrin repeat"/>
    <property type="match status" value="1"/>
</dbReference>
<dbReference type="PANTHER" id="PTHR24171">
    <property type="entry name" value="ANKYRIN REPEAT DOMAIN-CONTAINING PROTEIN 39-RELATED"/>
    <property type="match status" value="1"/>
</dbReference>
<feature type="repeat" description="ANK" evidence="3">
    <location>
        <begin position="77"/>
        <end position="109"/>
    </location>
</feature>
<dbReference type="EMBL" id="HBGT01029154">
    <property type="protein sequence ID" value="CAD9442834.1"/>
    <property type="molecule type" value="Transcribed_RNA"/>
</dbReference>
<evidence type="ECO:0000313" key="4">
    <source>
        <dbReference type="EMBL" id="CAD9442834.1"/>
    </source>
</evidence>
<evidence type="ECO:0000256" key="2">
    <source>
        <dbReference type="ARBA" id="ARBA00023043"/>
    </source>
</evidence>
<protein>
    <recommendedName>
        <fullName evidence="5">Ankyrin repeat domain-containing protein</fullName>
    </recommendedName>
</protein>
<keyword evidence="1" id="KW-0677">Repeat</keyword>
<proteinExistence type="predicted"/>
<dbReference type="AlphaFoldDB" id="A0A7S2D2Y1"/>
<dbReference type="Gene3D" id="1.25.40.20">
    <property type="entry name" value="Ankyrin repeat-containing domain"/>
    <property type="match status" value="1"/>
</dbReference>
<keyword evidence="2 3" id="KW-0040">ANK repeat</keyword>
<dbReference type="Pfam" id="PF12796">
    <property type="entry name" value="Ank_2"/>
    <property type="match status" value="1"/>
</dbReference>
<gene>
    <name evidence="4" type="ORF">FPAR1323_LOCUS15221</name>
</gene>
<sequence>MSMCHARFRAIGHRSAVTSSPSSRLTVVAPYSPSLGACVKTPANGVTPACIAAKQGHAKVIRLLADLKADLTATTNGGNTPLYFCAGKAHFEATKALLLLGAPITAKDLKQRSNATGNTRQLRADLQAWAADALVQHRAFHGTFLTGCFAHTTPMDTTNPHLPLLAGMPGFLEKIAAFVGIVVGAELRRTRAVGPAIAAIDWAPHDRAWPAQG</sequence>
<dbReference type="SMART" id="SM00248">
    <property type="entry name" value="ANK"/>
    <property type="match status" value="2"/>
</dbReference>
<evidence type="ECO:0000256" key="3">
    <source>
        <dbReference type="PROSITE-ProRule" id="PRU00023"/>
    </source>
</evidence>
<reference evidence="4" key="1">
    <citation type="submission" date="2021-01" db="EMBL/GenBank/DDBJ databases">
        <authorList>
            <person name="Corre E."/>
            <person name="Pelletier E."/>
            <person name="Niang G."/>
            <person name="Scheremetjew M."/>
            <person name="Finn R."/>
            <person name="Kale V."/>
            <person name="Holt S."/>
            <person name="Cochrane G."/>
            <person name="Meng A."/>
            <person name="Brown T."/>
            <person name="Cohen L."/>
        </authorList>
    </citation>
    <scope>NUCLEOTIDE SEQUENCE</scope>
    <source>
        <strain evidence="4">RCC1693</strain>
    </source>
</reference>
<name>A0A7S2D2Y1_9STRA</name>
<evidence type="ECO:0000256" key="1">
    <source>
        <dbReference type="ARBA" id="ARBA00022737"/>
    </source>
</evidence>